<gene>
    <name evidence="1" type="ORF">F511_06041</name>
</gene>
<proteinExistence type="predicted"/>
<sequence length="62" mass="7367">MIISRSSLIKATKRCLNVIKKGVEKARWDDHARRRNKSWSWASLFHDCGHFRENRDGIEKLD</sequence>
<dbReference type="AlphaFoldDB" id="A0A2Z7AW96"/>
<organism evidence="1 2">
    <name type="scientific">Dorcoceras hygrometricum</name>
    <dbReference type="NCBI Taxonomy" id="472368"/>
    <lineage>
        <taxon>Eukaryota</taxon>
        <taxon>Viridiplantae</taxon>
        <taxon>Streptophyta</taxon>
        <taxon>Embryophyta</taxon>
        <taxon>Tracheophyta</taxon>
        <taxon>Spermatophyta</taxon>
        <taxon>Magnoliopsida</taxon>
        <taxon>eudicotyledons</taxon>
        <taxon>Gunneridae</taxon>
        <taxon>Pentapetalae</taxon>
        <taxon>asterids</taxon>
        <taxon>lamiids</taxon>
        <taxon>Lamiales</taxon>
        <taxon>Gesneriaceae</taxon>
        <taxon>Didymocarpoideae</taxon>
        <taxon>Trichosporeae</taxon>
        <taxon>Loxocarpinae</taxon>
        <taxon>Dorcoceras</taxon>
    </lineage>
</organism>
<protein>
    <submittedName>
        <fullName evidence="1">Uncharacterized protein</fullName>
    </submittedName>
</protein>
<reference evidence="1 2" key="1">
    <citation type="journal article" date="2015" name="Proc. Natl. Acad. Sci. U.S.A.">
        <title>The resurrection genome of Boea hygrometrica: A blueprint for survival of dehydration.</title>
        <authorList>
            <person name="Xiao L."/>
            <person name="Yang G."/>
            <person name="Zhang L."/>
            <person name="Yang X."/>
            <person name="Zhao S."/>
            <person name="Ji Z."/>
            <person name="Zhou Q."/>
            <person name="Hu M."/>
            <person name="Wang Y."/>
            <person name="Chen M."/>
            <person name="Xu Y."/>
            <person name="Jin H."/>
            <person name="Xiao X."/>
            <person name="Hu G."/>
            <person name="Bao F."/>
            <person name="Hu Y."/>
            <person name="Wan P."/>
            <person name="Li L."/>
            <person name="Deng X."/>
            <person name="Kuang T."/>
            <person name="Xiang C."/>
            <person name="Zhu J.K."/>
            <person name="Oliver M.J."/>
            <person name="He Y."/>
        </authorList>
    </citation>
    <scope>NUCLEOTIDE SEQUENCE [LARGE SCALE GENOMIC DNA]</scope>
    <source>
        <strain evidence="2">cv. XS01</strain>
    </source>
</reference>
<accession>A0A2Z7AW96</accession>
<name>A0A2Z7AW96_9LAMI</name>
<evidence type="ECO:0000313" key="1">
    <source>
        <dbReference type="EMBL" id="KZV26115.1"/>
    </source>
</evidence>
<dbReference type="Proteomes" id="UP000250235">
    <property type="component" value="Unassembled WGS sequence"/>
</dbReference>
<keyword evidence="2" id="KW-1185">Reference proteome</keyword>
<evidence type="ECO:0000313" key="2">
    <source>
        <dbReference type="Proteomes" id="UP000250235"/>
    </source>
</evidence>
<dbReference type="EMBL" id="KV011788">
    <property type="protein sequence ID" value="KZV26115.1"/>
    <property type="molecule type" value="Genomic_DNA"/>
</dbReference>